<dbReference type="STRING" id="68775.A0A5C3ML96"/>
<accession>A0A5C3ML96</accession>
<dbReference type="PROSITE" id="PS50181">
    <property type="entry name" value="FBOX"/>
    <property type="match status" value="1"/>
</dbReference>
<protein>
    <recommendedName>
        <fullName evidence="1">F-box domain-containing protein</fullName>
    </recommendedName>
</protein>
<dbReference type="Gene3D" id="3.80.10.10">
    <property type="entry name" value="Ribonuclease Inhibitor"/>
    <property type="match status" value="1"/>
</dbReference>
<name>A0A5C3ML96_9AGAR</name>
<gene>
    <name evidence="2" type="ORF">BDQ12DRAFT_731054</name>
</gene>
<dbReference type="Proteomes" id="UP000308652">
    <property type="component" value="Unassembled WGS sequence"/>
</dbReference>
<evidence type="ECO:0000313" key="3">
    <source>
        <dbReference type="Proteomes" id="UP000308652"/>
    </source>
</evidence>
<dbReference type="SUPFAM" id="SSF81383">
    <property type="entry name" value="F-box domain"/>
    <property type="match status" value="1"/>
</dbReference>
<evidence type="ECO:0000313" key="2">
    <source>
        <dbReference type="EMBL" id="TFK45096.1"/>
    </source>
</evidence>
<keyword evidence="3" id="KW-1185">Reference proteome</keyword>
<dbReference type="AlphaFoldDB" id="A0A5C3ML96"/>
<dbReference type="InterPro" id="IPR032675">
    <property type="entry name" value="LRR_dom_sf"/>
</dbReference>
<proteinExistence type="predicted"/>
<dbReference type="InterPro" id="IPR001810">
    <property type="entry name" value="F-box_dom"/>
</dbReference>
<feature type="domain" description="F-box" evidence="1">
    <location>
        <begin position="176"/>
        <end position="227"/>
    </location>
</feature>
<evidence type="ECO:0000259" key="1">
    <source>
        <dbReference type="PROSITE" id="PS50181"/>
    </source>
</evidence>
<dbReference type="OrthoDB" id="3258311at2759"/>
<dbReference type="EMBL" id="ML213590">
    <property type="protein sequence ID" value="TFK45096.1"/>
    <property type="molecule type" value="Genomic_DNA"/>
</dbReference>
<dbReference type="InterPro" id="IPR036047">
    <property type="entry name" value="F-box-like_dom_sf"/>
</dbReference>
<reference evidence="2 3" key="1">
    <citation type="journal article" date="2019" name="Nat. Ecol. Evol.">
        <title>Megaphylogeny resolves global patterns of mushroom evolution.</title>
        <authorList>
            <person name="Varga T."/>
            <person name="Krizsan K."/>
            <person name="Foldi C."/>
            <person name="Dima B."/>
            <person name="Sanchez-Garcia M."/>
            <person name="Sanchez-Ramirez S."/>
            <person name="Szollosi G.J."/>
            <person name="Szarkandi J.G."/>
            <person name="Papp V."/>
            <person name="Albert L."/>
            <person name="Andreopoulos W."/>
            <person name="Angelini C."/>
            <person name="Antonin V."/>
            <person name="Barry K.W."/>
            <person name="Bougher N.L."/>
            <person name="Buchanan P."/>
            <person name="Buyck B."/>
            <person name="Bense V."/>
            <person name="Catcheside P."/>
            <person name="Chovatia M."/>
            <person name="Cooper J."/>
            <person name="Damon W."/>
            <person name="Desjardin D."/>
            <person name="Finy P."/>
            <person name="Geml J."/>
            <person name="Haridas S."/>
            <person name="Hughes K."/>
            <person name="Justo A."/>
            <person name="Karasinski D."/>
            <person name="Kautmanova I."/>
            <person name="Kiss B."/>
            <person name="Kocsube S."/>
            <person name="Kotiranta H."/>
            <person name="LaButti K.M."/>
            <person name="Lechner B.E."/>
            <person name="Liimatainen K."/>
            <person name="Lipzen A."/>
            <person name="Lukacs Z."/>
            <person name="Mihaltcheva S."/>
            <person name="Morgado L.N."/>
            <person name="Niskanen T."/>
            <person name="Noordeloos M.E."/>
            <person name="Ohm R.A."/>
            <person name="Ortiz-Santana B."/>
            <person name="Ovrebo C."/>
            <person name="Racz N."/>
            <person name="Riley R."/>
            <person name="Savchenko A."/>
            <person name="Shiryaev A."/>
            <person name="Soop K."/>
            <person name="Spirin V."/>
            <person name="Szebenyi C."/>
            <person name="Tomsovsky M."/>
            <person name="Tulloss R.E."/>
            <person name="Uehling J."/>
            <person name="Grigoriev I.V."/>
            <person name="Vagvolgyi C."/>
            <person name="Papp T."/>
            <person name="Martin F.M."/>
            <person name="Miettinen O."/>
            <person name="Hibbett D.S."/>
            <person name="Nagy L.G."/>
        </authorList>
    </citation>
    <scope>NUCLEOTIDE SEQUENCE [LARGE SCALE GENOMIC DNA]</scope>
    <source>
        <strain evidence="2 3">CBS 166.37</strain>
    </source>
</reference>
<organism evidence="2 3">
    <name type="scientific">Crucibulum laeve</name>
    <dbReference type="NCBI Taxonomy" id="68775"/>
    <lineage>
        <taxon>Eukaryota</taxon>
        <taxon>Fungi</taxon>
        <taxon>Dikarya</taxon>
        <taxon>Basidiomycota</taxon>
        <taxon>Agaricomycotina</taxon>
        <taxon>Agaricomycetes</taxon>
        <taxon>Agaricomycetidae</taxon>
        <taxon>Agaricales</taxon>
        <taxon>Agaricineae</taxon>
        <taxon>Nidulariaceae</taxon>
        <taxon>Crucibulum</taxon>
    </lineage>
</organism>
<sequence>MNSDDENGVEPDDLFFSRSRPYLQLYEEDERSLWLQERAHAREAAEAGKVRPHNDNWRTYRVLRFFDTVKGFYKGKLDLSGRHQQRWDALHRRWVRFVEDYQELKPYFRKTEKMVWWPHRKRQVKEVIYEIDDLEPWEKFQECWHIPEMIGYEGICNHMDDMLEYVTTDQQPRLQSLCLTDFPPEILDHIFRHATIDQARLLSATCHQLNEIGKRYIYYASSFLERLILHLLILHLLILRLTVKGYFLQHSTQEDLMRTIDFLTSRLDLLDKVERLFMSNQWNSHMLDGGLEEFDFESIEIGFSLSLSQAFNRVLSGCINVTNLRLVHLDITEEVVRNICNLEQLDILHFSSCHISEDVSHALETGRLPVSHVENLHLMFDDSTEEYLWHTLIFCPDLLTLSIHHFGKLGFDMAPERIWSKCRCFTSLERLFIGPLKSGEVLDLAQWLADAAHNAPLRITHFKLFSETPMHISPVTDLIHALQASPLQVLVLDGVQKDSPNLIGDIVTLFPNLISLTLFLRENRLQRNVLLYSGHTPLGNMHPNLLASTAYNILGVTSLMHLLENGFPDWKSADFNYENWERAYEGVYFEDDHCYAWPFAAQCPTLETFLNARGSSEAVCRISRLPGGTPYLEVDEHIFAWNPWNVRQWNPDRFGSGWPSITTKELEKAVDNLDVGETE</sequence>
<dbReference type="SUPFAM" id="SSF52047">
    <property type="entry name" value="RNI-like"/>
    <property type="match status" value="1"/>
</dbReference>